<evidence type="ECO:0000313" key="13">
    <source>
        <dbReference type="EMBL" id="CDW53444.1"/>
    </source>
</evidence>
<keyword evidence="9 12" id="KW-0472">Membrane</keyword>
<keyword evidence="8 12" id="KW-1133">Transmembrane helix</keyword>
<dbReference type="AlphaFoldDB" id="A0A077Z0C4"/>
<evidence type="ECO:0000256" key="8">
    <source>
        <dbReference type="ARBA" id="ARBA00022989"/>
    </source>
</evidence>
<feature type="transmembrane region" description="Helical" evidence="12">
    <location>
        <begin position="350"/>
        <end position="372"/>
    </location>
</feature>
<evidence type="ECO:0000256" key="9">
    <source>
        <dbReference type="ARBA" id="ARBA00023136"/>
    </source>
</evidence>
<organism evidence="13 14">
    <name type="scientific">Trichuris trichiura</name>
    <name type="common">Whipworm</name>
    <name type="synonym">Trichocephalus trichiurus</name>
    <dbReference type="NCBI Taxonomy" id="36087"/>
    <lineage>
        <taxon>Eukaryota</taxon>
        <taxon>Metazoa</taxon>
        <taxon>Ecdysozoa</taxon>
        <taxon>Nematoda</taxon>
        <taxon>Enoplea</taxon>
        <taxon>Dorylaimia</taxon>
        <taxon>Trichinellida</taxon>
        <taxon>Trichuridae</taxon>
        <taxon>Trichuris</taxon>
    </lineage>
</organism>
<dbReference type="GO" id="GO:0015020">
    <property type="term" value="F:glucuronosyltransferase activity"/>
    <property type="evidence" value="ECO:0007669"/>
    <property type="project" value="UniProtKB-EC"/>
</dbReference>
<evidence type="ECO:0000313" key="14">
    <source>
        <dbReference type="Proteomes" id="UP000030665"/>
    </source>
</evidence>
<dbReference type="OrthoDB" id="5835829at2759"/>
<dbReference type="InterPro" id="IPR050271">
    <property type="entry name" value="UDP-glycosyltransferase"/>
</dbReference>
<evidence type="ECO:0000256" key="7">
    <source>
        <dbReference type="ARBA" id="ARBA00022729"/>
    </source>
</evidence>
<gene>
    <name evidence="13" type="ORF">TTRE_0000170901</name>
</gene>
<dbReference type="FunFam" id="3.40.50.2000:FF:000118">
    <property type="entry name" value="UDP-glucuronosyltransferase"/>
    <property type="match status" value="1"/>
</dbReference>
<dbReference type="GO" id="GO:0016020">
    <property type="term" value="C:membrane"/>
    <property type="evidence" value="ECO:0007669"/>
    <property type="project" value="UniProtKB-SubCell"/>
</dbReference>
<dbReference type="EC" id="2.4.1.17" evidence="3"/>
<keyword evidence="10" id="KW-0325">Glycoprotein</keyword>
<evidence type="ECO:0000256" key="2">
    <source>
        <dbReference type="ARBA" id="ARBA00009995"/>
    </source>
</evidence>
<keyword evidence="4" id="KW-0328">Glycosyltransferase</keyword>
<dbReference type="Proteomes" id="UP000030665">
    <property type="component" value="Unassembled WGS sequence"/>
</dbReference>
<keyword evidence="5" id="KW-0808">Transferase</keyword>
<comment type="subcellular location">
    <subcellularLocation>
        <location evidence="1">Membrane</location>
        <topology evidence="1">Single-pass membrane protein</topology>
    </subcellularLocation>
</comment>
<dbReference type="PANTHER" id="PTHR48043">
    <property type="entry name" value="EG:EG0003.4 PROTEIN-RELATED"/>
    <property type="match status" value="1"/>
</dbReference>
<dbReference type="Pfam" id="PF00201">
    <property type="entry name" value="UDPGT"/>
    <property type="match status" value="1"/>
</dbReference>
<evidence type="ECO:0000256" key="4">
    <source>
        <dbReference type="ARBA" id="ARBA00022676"/>
    </source>
</evidence>
<keyword evidence="14" id="KW-1185">Reference proteome</keyword>
<evidence type="ECO:0000256" key="10">
    <source>
        <dbReference type="ARBA" id="ARBA00023180"/>
    </source>
</evidence>
<comment type="catalytic activity">
    <reaction evidence="11">
        <text>glucuronate acceptor + UDP-alpha-D-glucuronate = acceptor beta-D-glucuronoside + UDP + H(+)</text>
        <dbReference type="Rhea" id="RHEA:21032"/>
        <dbReference type="ChEBI" id="CHEBI:15378"/>
        <dbReference type="ChEBI" id="CHEBI:58052"/>
        <dbReference type="ChEBI" id="CHEBI:58223"/>
        <dbReference type="ChEBI" id="CHEBI:132367"/>
        <dbReference type="ChEBI" id="CHEBI:132368"/>
        <dbReference type="EC" id="2.4.1.17"/>
    </reaction>
</comment>
<sequence length="379" mass="43458">MSGYWDLLLVDNVFHPCGVYLTSCAKNLSWIDYSTTLTFRRTRALRAINLPISTEPNMNMINYNHKSFKFRLTNTAGEMLESALGTVLQKLLPYWTEGKLKVRMNIKDFHRRAIYAFGSMSPMLDFALPQAANTFTIDYSCPKPAALGNDFQELVDDPSSKGTIIVSFGHYVKWKYATTEILQSISNVFINMTDYRIVWQYDGDKKRVANKAHVKLAAWLPLPALLKHPKTVLFINHVGIKSLHEAVCFAVPVVAIPMFGDQYRNAALIRQRRLGIFLEKTKMNEFSFRSAIEAILHQPTYKKNMKTMSAMTKDKIIDDLEKGKFWIDFYLRHPKAATHMKLKGVDFCNFTYFDIDLVVALSALFFLLVEVLQKCCANQ</sequence>
<protein>
    <recommendedName>
        <fullName evidence="3">glucuronosyltransferase</fullName>
        <ecNumber evidence="3">2.4.1.17</ecNumber>
    </recommendedName>
</protein>
<proteinExistence type="inferred from homology"/>
<reference evidence="13" key="2">
    <citation type="submission" date="2014-03" db="EMBL/GenBank/DDBJ databases">
        <title>The whipworm genome and dual-species transcriptomics of an intimate host-pathogen interaction.</title>
        <authorList>
            <person name="Foth B.J."/>
            <person name="Tsai I.J."/>
            <person name="Reid A.J."/>
            <person name="Bancroft A.J."/>
            <person name="Nichol S."/>
            <person name="Tracey A."/>
            <person name="Holroyd N."/>
            <person name="Cotton J.A."/>
            <person name="Stanley E.J."/>
            <person name="Zarowiecki M."/>
            <person name="Liu J.Z."/>
            <person name="Huckvale T."/>
            <person name="Cooper P.J."/>
            <person name="Grencis R.K."/>
            <person name="Berriman M."/>
        </authorList>
    </citation>
    <scope>NUCLEOTIDE SEQUENCE [LARGE SCALE GENOMIC DNA]</scope>
</reference>
<dbReference type="Gene3D" id="3.40.50.2000">
    <property type="entry name" value="Glycogen Phosphorylase B"/>
    <property type="match status" value="1"/>
</dbReference>
<evidence type="ECO:0000256" key="1">
    <source>
        <dbReference type="ARBA" id="ARBA00004167"/>
    </source>
</evidence>
<keyword evidence="6 12" id="KW-0812">Transmembrane</keyword>
<evidence type="ECO:0000256" key="3">
    <source>
        <dbReference type="ARBA" id="ARBA00012544"/>
    </source>
</evidence>
<evidence type="ECO:0000256" key="11">
    <source>
        <dbReference type="ARBA" id="ARBA00047475"/>
    </source>
</evidence>
<evidence type="ECO:0000256" key="5">
    <source>
        <dbReference type="ARBA" id="ARBA00022679"/>
    </source>
</evidence>
<evidence type="ECO:0000256" key="12">
    <source>
        <dbReference type="SAM" id="Phobius"/>
    </source>
</evidence>
<evidence type="ECO:0000256" key="6">
    <source>
        <dbReference type="ARBA" id="ARBA00022692"/>
    </source>
</evidence>
<dbReference type="STRING" id="36087.A0A077Z0C4"/>
<accession>A0A077Z0C4</accession>
<keyword evidence="7" id="KW-0732">Signal</keyword>
<name>A0A077Z0C4_TRITR</name>
<dbReference type="CDD" id="cd03784">
    <property type="entry name" value="GT1_Gtf-like"/>
    <property type="match status" value="1"/>
</dbReference>
<dbReference type="PANTHER" id="PTHR48043:SF62">
    <property type="entry name" value="GLUCURONOSYLTRANSFERASE"/>
    <property type="match status" value="1"/>
</dbReference>
<comment type="similarity">
    <text evidence="2">Belongs to the UDP-glycosyltransferase family.</text>
</comment>
<dbReference type="InterPro" id="IPR002213">
    <property type="entry name" value="UDP_glucos_trans"/>
</dbReference>
<dbReference type="EMBL" id="HG805854">
    <property type="protein sequence ID" value="CDW53444.1"/>
    <property type="molecule type" value="Genomic_DNA"/>
</dbReference>
<dbReference type="SUPFAM" id="SSF53756">
    <property type="entry name" value="UDP-Glycosyltransferase/glycogen phosphorylase"/>
    <property type="match status" value="1"/>
</dbReference>
<reference evidence="13" key="1">
    <citation type="submission" date="2014-01" db="EMBL/GenBank/DDBJ databases">
        <authorList>
            <person name="Aslett M."/>
        </authorList>
    </citation>
    <scope>NUCLEOTIDE SEQUENCE</scope>
</reference>